<evidence type="ECO:0000313" key="3">
    <source>
        <dbReference type="EMBL" id="KAK8174237.1"/>
    </source>
</evidence>
<gene>
    <name evidence="3" type="ORF">IWX90DRAFT_167063</name>
</gene>
<organism evidence="3 4">
    <name type="scientific">Phyllosticta citrichinensis</name>
    <dbReference type="NCBI Taxonomy" id="1130410"/>
    <lineage>
        <taxon>Eukaryota</taxon>
        <taxon>Fungi</taxon>
        <taxon>Dikarya</taxon>
        <taxon>Ascomycota</taxon>
        <taxon>Pezizomycotina</taxon>
        <taxon>Dothideomycetes</taxon>
        <taxon>Dothideomycetes incertae sedis</taxon>
        <taxon>Botryosphaeriales</taxon>
        <taxon>Phyllostictaceae</taxon>
        <taxon>Phyllosticta</taxon>
    </lineage>
</organism>
<feature type="compositionally biased region" description="Basic and acidic residues" evidence="1">
    <location>
        <begin position="157"/>
        <end position="171"/>
    </location>
</feature>
<dbReference type="Pfam" id="PF24355">
    <property type="entry name" value="DUF7514"/>
    <property type="match status" value="1"/>
</dbReference>
<evidence type="ECO:0000256" key="1">
    <source>
        <dbReference type="SAM" id="MobiDB-lite"/>
    </source>
</evidence>
<keyword evidence="4" id="KW-1185">Reference proteome</keyword>
<feature type="compositionally biased region" description="Polar residues" evidence="1">
    <location>
        <begin position="501"/>
        <end position="518"/>
    </location>
</feature>
<feature type="compositionally biased region" description="Polar residues" evidence="1">
    <location>
        <begin position="51"/>
        <end position="65"/>
    </location>
</feature>
<dbReference type="PANTHER" id="PTHR39611">
    <property type="entry name" value="HYDROXYPROLINE-RICH GLYCOPROTEIN DZ-HRGP-RELATED"/>
    <property type="match status" value="1"/>
</dbReference>
<accession>A0ABR1Y192</accession>
<feature type="compositionally biased region" description="Low complexity" evidence="1">
    <location>
        <begin position="410"/>
        <end position="421"/>
    </location>
</feature>
<feature type="compositionally biased region" description="Polar residues" evidence="1">
    <location>
        <begin position="192"/>
        <end position="205"/>
    </location>
</feature>
<evidence type="ECO:0000313" key="4">
    <source>
        <dbReference type="Proteomes" id="UP001456524"/>
    </source>
</evidence>
<feature type="compositionally biased region" description="Low complexity" evidence="1">
    <location>
        <begin position="142"/>
        <end position="154"/>
    </location>
</feature>
<feature type="region of interest" description="Disordered" evidence="1">
    <location>
        <begin position="1"/>
        <end position="88"/>
    </location>
</feature>
<feature type="compositionally biased region" description="Low complexity" evidence="1">
    <location>
        <begin position="636"/>
        <end position="652"/>
    </location>
</feature>
<feature type="region of interest" description="Disordered" evidence="1">
    <location>
        <begin position="100"/>
        <end position="207"/>
    </location>
</feature>
<reference evidence="3 4" key="1">
    <citation type="journal article" date="2022" name="G3 (Bethesda)">
        <title>Enemy or ally: a genomic approach to elucidate the lifestyle of Phyllosticta citrichinaensis.</title>
        <authorList>
            <person name="Buijs V.A."/>
            <person name="Groenewald J.Z."/>
            <person name="Haridas S."/>
            <person name="LaButti K.M."/>
            <person name="Lipzen A."/>
            <person name="Martin F.M."/>
            <person name="Barry K."/>
            <person name="Grigoriev I.V."/>
            <person name="Crous P.W."/>
            <person name="Seidl M.F."/>
        </authorList>
    </citation>
    <scope>NUCLEOTIDE SEQUENCE [LARGE SCALE GENOMIC DNA]</scope>
    <source>
        <strain evidence="3 4">CBS 129764</strain>
    </source>
</reference>
<proteinExistence type="predicted"/>
<feature type="region of interest" description="Disordered" evidence="1">
    <location>
        <begin position="608"/>
        <end position="662"/>
    </location>
</feature>
<evidence type="ECO:0000259" key="2">
    <source>
        <dbReference type="Pfam" id="PF24355"/>
    </source>
</evidence>
<feature type="compositionally biased region" description="Low complexity" evidence="1">
    <location>
        <begin position="475"/>
        <end position="494"/>
    </location>
</feature>
<dbReference type="PANTHER" id="PTHR39611:SF1">
    <property type="entry name" value="HYDROXYPROLINE-RICH GLYCOPROTEIN DZ-HRGP"/>
    <property type="match status" value="1"/>
</dbReference>
<feature type="region of interest" description="Disordered" evidence="1">
    <location>
        <begin position="391"/>
        <end position="579"/>
    </location>
</feature>
<name>A0ABR1Y192_9PEZI</name>
<sequence length="662" mass="73341">MAYEHRAYDSSAYSTTDLSRHDSTNSNTRDHVSPVDRPTSRPRLSRAPFSDRSQNSPRISPQDSQPVKEAVNDHLRRSGAISQLDPSIVAQITEEVRKQVIDSLRGSAQQPSPKPSPNQTSADPPRDVYTPPSPSRNENEYSVSPHSPVSPSSSAQDLHRRSSPRERDDQLAKNGGARAASPLVASDHGSLDGTNAQQPSRSSPYARSAEIEETAIEKTWRPLFDADGQPTARLGQFLRGLALHLINDYEPRHSLVVTPTKMRKFYDEVRVQDETYCWASLFTSLPNSTVSKIYRDLRCEHHLVQDQLIAVPNIPALTPEGFKQWMTLMIQGHPDTEYERLSKAVMNMPISNADDSKERFPKELSRRLFPKTPNFGVRQRCATVLSINGDIPLRTTSFPPPPPPPPPSNRPSSQSSGGFSPTAKPSYSQWRAESFDTAVISEDSDNEPPPSFPIERERKPYSGREGSGKIYGDMSSSSRASTSSTASGTTTGSAQPFTAADVNNATRVRRAMSTQHNHGSGYPRPKPVFASEYPPNSMQTRNYRTGSTSYGSARRRSPSFSHGGERFGTRSEPNNVGDIPSSYYASNIYSESADDDETKNARRWREYENANGRAAYAPVNPGRRTSIYEDDQFRKPTAAPMSSSYAAPNPYSNYPPPPPRYA</sequence>
<protein>
    <recommendedName>
        <fullName evidence="2">DUF7514 domain-containing protein</fullName>
    </recommendedName>
</protein>
<feature type="compositionally biased region" description="Pro residues" evidence="1">
    <location>
        <begin position="653"/>
        <end position="662"/>
    </location>
</feature>
<feature type="compositionally biased region" description="Basic and acidic residues" evidence="1">
    <location>
        <begin position="18"/>
        <end position="34"/>
    </location>
</feature>
<dbReference type="InterPro" id="IPR055936">
    <property type="entry name" value="DUF7514"/>
</dbReference>
<dbReference type="EMBL" id="JBBWUH010000003">
    <property type="protein sequence ID" value="KAK8174237.1"/>
    <property type="molecule type" value="Genomic_DNA"/>
</dbReference>
<feature type="compositionally biased region" description="Polar residues" evidence="1">
    <location>
        <begin position="106"/>
        <end position="122"/>
    </location>
</feature>
<comment type="caution">
    <text evidence="3">The sequence shown here is derived from an EMBL/GenBank/DDBJ whole genome shotgun (WGS) entry which is preliminary data.</text>
</comment>
<feature type="compositionally biased region" description="Pro residues" evidence="1">
    <location>
        <begin position="398"/>
        <end position="409"/>
    </location>
</feature>
<dbReference type="Proteomes" id="UP001456524">
    <property type="component" value="Unassembled WGS sequence"/>
</dbReference>
<feature type="compositionally biased region" description="Polar residues" evidence="1">
    <location>
        <begin position="534"/>
        <end position="551"/>
    </location>
</feature>
<feature type="domain" description="DUF7514" evidence="2">
    <location>
        <begin position="222"/>
        <end position="384"/>
    </location>
</feature>